<proteinExistence type="predicted"/>
<name>A0A1V4HFH7_9BACL</name>
<comment type="caution">
    <text evidence="1">The sequence shown here is derived from an EMBL/GenBank/DDBJ whole genome shotgun (WGS) entry which is preliminary data.</text>
</comment>
<dbReference type="EMBL" id="MBTG01000023">
    <property type="protein sequence ID" value="OPH53390.1"/>
    <property type="molecule type" value="Genomic_DNA"/>
</dbReference>
<dbReference type="AlphaFoldDB" id="A0A1V4HFH7"/>
<organism evidence="1 2">
    <name type="scientific">Paenibacillus ferrarius</name>
    <dbReference type="NCBI Taxonomy" id="1469647"/>
    <lineage>
        <taxon>Bacteria</taxon>
        <taxon>Bacillati</taxon>
        <taxon>Bacillota</taxon>
        <taxon>Bacilli</taxon>
        <taxon>Bacillales</taxon>
        <taxon>Paenibacillaceae</taxon>
        <taxon>Paenibacillus</taxon>
    </lineage>
</organism>
<gene>
    <name evidence="1" type="ORF">BC351_05870</name>
</gene>
<reference evidence="2" key="1">
    <citation type="submission" date="2016-07" db="EMBL/GenBank/DDBJ databases">
        <authorList>
            <person name="Florea S."/>
            <person name="Webb J.S."/>
            <person name="Jaromczyk J."/>
            <person name="Schardl C.L."/>
        </authorList>
    </citation>
    <scope>NUCLEOTIDE SEQUENCE [LARGE SCALE GENOMIC DNA]</scope>
    <source>
        <strain evidence="2">CY1</strain>
    </source>
</reference>
<dbReference type="Proteomes" id="UP000190626">
    <property type="component" value="Unassembled WGS sequence"/>
</dbReference>
<keyword evidence="2" id="KW-1185">Reference proteome</keyword>
<sequence>MIIHIAHGIIVATIEFALDEDGQKPVLNHLNILKAQAQSGDQDALWILPRITRALNFASNHGIPDAVDIGKDTGHFVPYSLSMCTKGSRFSCSHVLYLNKQGLLLILILRSKKRKQCSLISTPIR</sequence>
<protein>
    <submittedName>
        <fullName evidence="1">Uncharacterized protein</fullName>
    </submittedName>
</protein>
<evidence type="ECO:0000313" key="2">
    <source>
        <dbReference type="Proteomes" id="UP000190626"/>
    </source>
</evidence>
<evidence type="ECO:0000313" key="1">
    <source>
        <dbReference type="EMBL" id="OPH53390.1"/>
    </source>
</evidence>
<accession>A0A1V4HFH7</accession>
<dbReference type="STRING" id="1469647.BC351_05870"/>